<keyword evidence="4" id="KW-0472">Membrane</keyword>
<comment type="caution">
    <text evidence="5">The sequence shown here is derived from an EMBL/GenBank/DDBJ whole genome shotgun (WGS) entry which is preliminary data.</text>
</comment>
<feature type="region of interest" description="Disordered" evidence="3">
    <location>
        <begin position="471"/>
        <end position="514"/>
    </location>
</feature>
<dbReference type="PANTHER" id="PTHR12236">
    <property type="entry name" value="STRUCTURAL CONTITUENT OF CUTICLE"/>
    <property type="match status" value="1"/>
</dbReference>
<feature type="compositionally biased region" description="Basic and acidic residues" evidence="3">
    <location>
        <begin position="1"/>
        <end position="15"/>
    </location>
</feature>
<organism evidence="5 6">
    <name type="scientific">Homarus americanus</name>
    <name type="common">American lobster</name>
    <dbReference type="NCBI Taxonomy" id="6706"/>
    <lineage>
        <taxon>Eukaryota</taxon>
        <taxon>Metazoa</taxon>
        <taxon>Ecdysozoa</taxon>
        <taxon>Arthropoda</taxon>
        <taxon>Crustacea</taxon>
        <taxon>Multicrustacea</taxon>
        <taxon>Malacostraca</taxon>
        <taxon>Eumalacostraca</taxon>
        <taxon>Eucarida</taxon>
        <taxon>Decapoda</taxon>
        <taxon>Pleocyemata</taxon>
        <taxon>Astacidea</taxon>
        <taxon>Nephropoidea</taxon>
        <taxon>Nephropidae</taxon>
        <taxon>Homarus</taxon>
    </lineage>
</organism>
<feature type="non-terminal residue" evidence="5">
    <location>
        <position position="1"/>
    </location>
</feature>
<keyword evidence="4" id="KW-1133">Transmembrane helix</keyword>
<dbReference type="AlphaFoldDB" id="A0A8J5MRW6"/>
<feature type="region of interest" description="Disordered" evidence="3">
    <location>
        <begin position="1"/>
        <end position="44"/>
    </location>
</feature>
<proteinExistence type="predicted"/>
<dbReference type="Proteomes" id="UP000747542">
    <property type="component" value="Unassembled WGS sequence"/>
</dbReference>
<dbReference type="GO" id="GO:0005615">
    <property type="term" value="C:extracellular space"/>
    <property type="evidence" value="ECO:0007669"/>
    <property type="project" value="TreeGrafter"/>
</dbReference>
<evidence type="ECO:0000313" key="6">
    <source>
        <dbReference type="Proteomes" id="UP000747542"/>
    </source>
</evidence>
<dbReference type="PROSITE" id="PS51155">
    <property type="entry name" value="CHIT_BIND_RR_2"/>
    <property type="match status" value="4"/>
</dbReference>
<evidence type="ECO:0000256" key="2">
    <source>
        <dbReference type="PROSITE-ProRule" id="PRU00497"/>
    </source>
</evidence>
<feature type="compositionally biased region" description="Pro residues" evidence="3">
    <location>
        <begin position="485"/>
        <end position="514"/>
    </location>
</feature>
<sequence>MAKEERKKGGKKGENDAFGGQGGKQKEGDNEVFASQGGKEEGRGGGREAFNAFLYRTHQQQHNNLLLRMLVKVAALVVVVGVAVAFPSDEYGPQPKSQNVYKEVAAIMVLAVGVALAFPSDSYKSDPIPYNYAYGVKDEYAGTDFGHSENSDGSTAKGSYNVVLPDGRIQTVTYVADHFGGYQAQQVAVLMVVVVGVTTALPSDTYNPAPMPYNFAYGVKDDYSGANFGHNEDSDGNAVKGSYNVVLPDGRIQTVTYVADHYGGYQAQVSYQGEAQYPHEYGPAITFKPNTYARRALRTLHQHNTYKMKDPIPYNYAYGVKDEYSGTDFGHSEDSDGSTAKGSYKVVLPDGRIQTVTYLADHYGGYQAQQVAVLMVVVGVALALPSDLYNQPTYKPEPMPYNYAYGVKDEYAGTDFSHNEDSDGNAVKGSYNVVLPDGRIQTVNYIADHYSGYQAQVSYKGEAQYPHEYGPAVTFKPKSYGQPSYQPPQPSYQPPQPSYQPPQPSYQPPQPSYQ</sequence>
<feature type="transmembrane region" description="Helical" evidence="4">
    <location>
        <begin position="65"/>
        <end position="88"/>
    </location>
</feature>
<evidence type="ECO:0000256" key="1">
    <source>
        <dbReference type="ARBA" id="ARBA00022460"/>
    </source>
</evidence>
<evidence type="ECO:0000256" key="4">
    <source>
        <dbReference type="SAM" id="Phobius"/>
    </source>
</evidence>
<keyword evidence="6" id="KW-1185">Reference proteome</keyword>
<dbReference type="PANTHER" id="PTHR12236:SF79">
    <property type="entry name" value="CUTICULAR PROTEIN 50CB-RELATED"/>
    <property type="match status" value="1"/>
</dbReference>
<dbReference type="Pfam" id="PF00379">
    <property type="entry name" value="Chitin_bind_4"/>
    <property type="match status" value="4"/>
</dbReference>
<dbReference type="GO" id="GO:0042302">
    <property type="term" value="F:structural constituent of cuticle"/>
    <property type="evidence" value="ECO:0007669"/>
    <property type="project" value="UniProtKB-UniRule"/>
</dbReference>
<dbReference type="InterPro" id="IPR051217">
    <property type="entry name" value="Insect_Cuticle_Struc_Prot"/>
</dbReference>
<gene>
    <name evidence="5" type="ORF">Hamer_G021035</name>
</gene>
<dbReference type="InterPro" id="IPR000618">
    <property type="entry name" value="Insect_cuticle"/>
</dbReference>
<dbReference type="PROSITE" id="PS00233">
    <property type="entry name" value="CHIT_BIND_RR_1"/>
    <property type="match status" value="3"/>
</dbReference>
<dbReference type="EMBL" id="JAHLQT010028818">
    <property type="protein sequence ID" value="KAG7161693.1"/>
    <property type="molecule type" value="Genomic_DNA"/>
</dbReference>
<protein>
    <submittedName>
        <fullName evidence="5">Pro-resilin-like 130</fullName>
    </submittedName>
</protein>
<evidence type="ECO:0000313" key="5">
    <source>
        <dbReference type="EMBL" id="KAG7161693.1"/>
    </source>
</evidence>
<accession>A0A8J5MRW6</accession>
<reference evidence="5" key="1">
    <citation type="journal article" date="2021" name="Sci. Adv.">
        <title>The American lobster genome reveals insights on longevity, neural, and immune adaptations.</title>
        <authorList>
            <person name="Polinski J.M."/>
            <person name="Zimin A.V."/>
            <person name="Clark K.F."/>
            <person name="Kohn A.B."/>
            <person name="Sadowski N."/>
            <person name="Timp W."/>
            <person name="Ptitsyn A."/>
            <person name="Khanna P."/>
            <person name="Romanova D.Y."/>
            <person name="Williams P."/>
            <person name="Greenwood S.J."/>
            <person name="Moroz L.L."/>
            <person name="Walt D.R."/>
            <person name="Bodnar A.G."/>
        </authorList>
    </citation>
    <scope>NUCLEOTIDE SEQUENCE</scope>
    <source>
        <strain evidence="5">GMGI-L3</strain>
    </source>
</reference>
<keyword evidence="4" id="KW-0812">Transmembrane</keyword>
<name>A0A8J5MRW6_HOMAM</name>
<dbReference type="InterPro" id="IPR031311">
    <property type="entry name" value="CHIT_BIND_RR_consensus"/>
</dbReference>
<dbReference type="GO" id="GO:0031012">
    <property type="term" value="C:extracellular matrix"/>
    <property type="evidence" value="ECO:0007669"/>
    <property type="project" value="TreeGrafter"/>
</dbReference>
<dbReference type="PRINTS" id="PR00947">
    <property type="entry name" value="CUTICLE"/>
</dbReference>
<keyword evidence="1 2" id="KW-0193">Cuticle</keyword>
<evidence type="ECO:0000256" key="3">
    <source>
        <dbReference type="SAM" id="MobiDB-lite"/>
    </source>
</evidence>